<dbReference type="InterPro" id="IPR036390">
    <property type="entry name" value="WH_DNA-bd_sf"/>
</dbReference>
<dbReference type="InterPro" id="IPR012318">
    <property type="entry name" value="HTH_CRP"/>
</dbReference>
<dbReference type="PANTHER" id="PTHR24567:SF26">
    <property type="entry name" value="REGULATORY PROTEIN YEIL"/>
    <property type="match status" value="1"/>
</dbReference>
<dbReference type="GO" id="GO:0003700">
    <property type="term" value="F:DNA-binding transcription factor activity"/>
    <property type="evidence" value="ECO:0007669"/>
    <property type="project" value="TreeGrafter"/>
</dbReference>
<dbReference type="AlphaFoldDB" id="A0A1S2L8Q5"/>
<reference evidence="7 9" key="1">
    <citation type="submission" date="2016-10" db="EMBL/GenBank/DDBJ databases">
        <title>Draft genome sequences of four alkaliphilic bacteria belonging to the Anaerobacillus genus.</title>
        <authorList>
            <person name="Bassil N.M."/>
            <person name="Lloyd J.R."/>
        </authorList>
    </citation>
    <scope>NUCLEOTIDE SEQUENCE [LARGE SCALE GENOMIC DNA]</scope>
    <source>
        <strain evidence="7 9">NB2006</strain>
    </source>
</reference>
<dbReference type="InterPro" id="IPR036388">
    <property type="entry name" value="WH-like_DNA-bd_sf"/>
</dbReference>
<evidence type="ECO:0000259" key="6">
    <source>
        <dbReference type="PROSITE" id="PS51063"/>
    </source>
</evidence>
<dbReference type="SMART" id="SM00419">
    <property type="entry name" value="HTH_CRP"/>
    <property type="match status" value="1"/>
</dbReference>
<dbReference type="InterPro" id="IPR014710">
    <property type="entry name" value="RmlC-like_jellyroll"/>
</dbReference>
<dbReference type="GO" id="GO:0005829">
    <property type="term" value="C:cytosol"/>
    <property type="evidence" value="ECO:0007669"/>
    <property type="project" value="TreeGrafter"/>
</dbReference>
<dbReference type="PANTHER" id="PTHR24567">
    <property type="entry name" value="CRP FAMILY TRANSCRIPTIONAL REGULATORY PROTEIN"/>
    <property type="match status" value="1"/>
</dbReference>
<dbReference type="Gene3D" id="2.60.120.10">
    <property type="entry name" value="Jelly Rolls"/>
    <property type="match status" value="1"/>
</dbReference>
<dbReference type="SUPFAM" id="SSF51206">
    <property type="entry name" value="cAMP-binding domain-like"/>
    <property type="match status" value="1"/>
</dbReference>
<dbReference type="PROSITE" id="PS51063">
    <property type="entry name" value="HTH_CRP_2"/>
    <property type="match status" value="1"/>
</dbReference>
<dbReference type="Proteomes" id="UP000180175">
    <property type="component" value="Chromosome"/>
</dbReference>
<dbReference type="Pfam" id="PF13545">
    <property type="entry name" value="HTH_Crp_2"/>
    <property type="match status" value="1"/>
</dbReference>
<dbReference type="InterPro" id="IPR018490">
    <property type="entry name" value="cNMP-bd_dom_sf"/>
</dbReference>
<evidence type="ECO:0000313" key="8">
    <source>
        <dbReference type="EMBL" id="QOY34138.1"/>
    </source>
</evidence>
<dbReference type="SUPFAM" id="SSF46785">
    <property type="entry name" value="Winged helix' DNA-binding domain"/>
    <property type="match status" value="1"/>
</dbReference>
<proteinExistence type="predicted"/>
<dbReference type="CDD" id="cd00038">
    <property type="entry name" value="CAP_ED"/>
    <property type="match status" value="1"/>
</dbReference>
<evidence type="ECO:0000259" key="5">
    <source>
        <dbReference type="PROSITE" id="PS50042"/>
    </source>
</evidence>
<reference evidence="8 9" key="3">
    <citation type="journal article" date="2019" name="Int. J. Syst. Evol. Microbiol.">
        <title>Anaerobacillus isosaccharinicus sp. nov., an alkaliphilic bacterium which degrades isosaccharinic acid.</title>
        <authorList>
            <person name="Bassil N.M."/>
            <person name="Lloyd J.R."/>
        </authorList>
    </citation>
    <scope>NUCLEOTIDE SEQUENCE [LARGE SCALE GENOMIC DNA]</scope>
    <source>
        <strain evidence="8 9">NB2006</strain>
    </source>
</reference>
<evidence type="ECO:0000256" key="4">
    <source>
        <dbReference type="ARBA" id="ARBA00023163"/>
    </source>
</evidence>
<evidence type="ECO:0000313" key="9">
    <source>
        <dbReference type="Proteomes" id="UP000180175"/>
    </source>
</evidence>
<keyword evidence="3" id="KW-0010">Activator</keyword>
<dbReference type="EMBL" id="LQXD01000162">
    <property type="protein sequence ID" value="OIJ08373.1"/>
    <property type="molecule type" value="Genomic_DNA"/>
</dbReference>
<evidence type="ECO:0000313" key="7">
    <source>
        <dbReference type="EMBL" id="OIJ08373.1"/>
    </source>
</evidence>
<evidence type="ECO:0000256" key="2">
    <source>
        <dbReference type="ARBA" id="ARBA00023125"/>
    </source>
</evidence>
<accession>A0A1S2L8Q5</accession>
<reference evidence="8 9" key="2">
    <citation type="journal article" date="2017" name="Genome Announc.">
        <title>Draft Genome Sequences of Four Alkaliphilic Bacteria Belonging to the Anaerobacillus Genus.</title>
        <authorList>
            <person name="Bassil N.M."/>
            <person name="Lloyd J.R."/>
        </authorList>
    </citation>
    <scope>NUCLEOTIDE SEQUENCE [LARGE SCALE GENOMIC DNA]</scope>
    <source>
        <strain evidence="8 9">NB2006</strain>
    </source>
</reference>
<dbReference type="CDD" id="cd00092">
    <property type="entry name" value="HTH_CRP"/>
    <property type="match status" value="1"/>
</dbReference>
<name>A0A1S2L8Q5_9BACI</name>
<dbReference type="InterPro" id="IPR050397">
    <property type="entry name" value="Env_Response_Regulators"/>
</dbReference>
<dbReference type="PROSITE" id="PS50042">
    <property type="entry name" value="CNMP_BINDING_3"/>
    <property type="match status" value="1"/>
</dbReference>
<evidence type="ECO:0000256" key="3">
    <source>
        <dbReference type="ARBA" id="ARBA00023159"/>
    </source>
</evidence>
<dbReference type="EMBL" id="CP063356">
    <property type="protein sequence ID" value="QOY34138.1"/>
    <property type="molecule type" value="Genomic_DNA"/>
</dbReference>
<dbReference type="SMART" id="SM00100">
    <property type="entry name" value="cNMP"/>
    <property type="match status" value="1"/>
</dbReference>
<dbReference type="Pfam" id="PF00027">
    <property type="entry name" value="cNMP_binding"/>
    <property type="match status" value="1"/>
</dbReference>
<protein>
    <submittedName>
        <fullName evidence="8">Crp/Fnr family transcriptional regulator</fullName>
    </submittedName>
</protein>
<reference evidence="8" key="4">
    <citation type="submission" date="2020-10" db="EMBL/GenBank/DDBJ databases">
        <authorList>
            <person name="Bassil N.M."/>
            <person name="Lloyd J.R."/>
        </authorList>
    </citation>
    <scope>NUCLEOTIDE SEQUENCE</scope>
    <source>
        <strain evidence="8">NB2006</strain>
    </source>
</reference>
<keyword evidence="9" id="KW-1185">Reference proteome</keyword>
<evidence type="ECO:0000256" key="1">
    <source>
        <dbReference type="ARBA" id="ARBA00023015"/>
    </source>
</evidence>
<dbReference type="KEGG" id="aia:AWH56_015515"/>
<keyword evidence="4" id="KW-0804">Transcription</keyword>
<organism evidence="7 9">
    <name type="scientific">Anaerobacillus isosaccharinicus</name>
    <dbReference type="NCBI Taxonomy" id="1532552"/>
    <lineage>
        <taxon>Bacteria</taxon>
        <taxon>Bacillati</taxon>
        <taxon>Bacillota</taxon>
        <taxon>Bacilli</taxon>
        <taxon>Bacillales</taxon>
        <taxon>Bacillaceae</taxon>
        <taxon>Anaerobacillus</taxon>
    </lineage>
</organism>
<dbReference type="PRINTS" id="PR00034">
    <property type="entry name" value="HTHCRP"/>
</dbReference>
<feature type="domain" description="Cyclic nucleotide-binding" evidence="5">
    <location>
        <begin position="12"/>
        <end position="97"/>
    </location>
</feature>
<gene>
    <name evidence="8" type="ORF">AWH56_015515</name>
    <name evidence="7" type="ORF">AWH56_19150</name>
</gene>
<dbReference type="RefSeq" id="WP_071318560.1">
    <property type="nucleotide sequence ID" value="NZ_CP063356.2"/>
</dbReference>
<keyword evidence="2" id="KW-0238">DNA-binding</keyword>
<feature type="domain" description="HTH crp-type" evidence="6">
    <location>
        <begin position="148"/>
        <end position="221"/>
    </location>
</feature>
<dbReference type="GO" id="GO:0003677">
    <property type="term" value="F:DNA binding"/>
    <property type="evidence" value="ECO:0007669"/>
    <property type="project" value="UniProtKB-KW"/>
</dbReference>
<dbReference type="OrthoDB" id="9810708at2"/>
<sequence>MSSTCFIDNIPIFSALPADQRGQISEIIQTKKMTKGEVLFHEYDPAEAIFFINEGKVRISKSTPDGKEITLSIRQPGDMFAEVALFSKGGNTYPATAACIEGGFVSFIKNDELESFLLQHPQLAISMFRFVSERLRISQTTLRDVALYGKFGALAATLVRLSEEYGVVNNDGITIKLKLTHEDLGSFFGATRESVTRLMNQLKQQNIVTKKDGYLVIHNMDLLQNYIN</sequence>
<dbReference type="Gene3D" id="1.10.10.10">
    <property type="entry name" value="Winged helix-like DNA-binding domain superfamily/Winged helix DNA-binding domain"/>
    <property type="match status" value="1"/>
</dbReference>
<keyword evidence="1" id="KW-0805">Transcription regulation</keyword>
<dbReference type="InterPro" id="IPR000595">
    <property type="entry name" value="cNMP-bd_dom"/>
</dbReference>